<dbReference type="InterPro" id="IPR020846">
    <property type="entry name" value="MFS_dom"/>
</dbReference>
<gene>
    <name evidence="8" type="ORF">FHT02_003086</name>
</gene>
<name>A0A840YG72_9SPHN</name>
<feature type="transmembrane region" description="Helical" evidence="6">
    <location>
        <begin position="316"/>
        <end position="340"/>
    </location>
</feature>
<dbReference type="PROSITE" id="PS50850">
    <property type="entry name" value="MFS"/>
    <property type="match status" value="1"/>
</dbReference>
<feature type="transmembrane region" description="Helical" evidence="6">
    <location>
        <begin position="28"/>
        <end position="47"/>
    </location>
</feature>
<feature type="domain" description="Major facilitator superfamily (MFS) profile" evidence="7">
    <location>
        <begin position="23"/>
        <end position="404"/>
    </location>
</feature>
<keyword evidence="9" id="KW-1185">Reference proteome</keyword>
<evidence type="ECO:0000256" key="5">
    <source>
        <dbReference type="ARBA" id="ARBA00023136"/>
    </source>
</evidence>
<keyword evidence="5 6" id="KW-0472">Membrane</keyword>
<feature type="transmembrane region" description="Helical" evidence="6">
    <location>
        <begin position="352"/>
        <end position="373"/>
    </location>
</feature>
<dbReference type="Pfam" id="PF07690">
    <property type="entry name" value="MFS_1"/>
    <property type="match status" value="1"/>
</dbReference>
<proteinExistence type="predicted"/>
<evidence type="ECO:0000259" key="7">
    <source>
        <dbReference type="PROSITE" id="PS50850"/>
    </source>
</evidence>
<organism evidence="8 9">
    <name type="scientific">Sphingomonas xinjiangensis</name>
    <dbReference type="NCBI Taxonomy" id="643568"/>
    <lineage>
        <taxon>Bacteria</taxon>
        <taxon>Pseudomonadati</taxon>
        <taxon>Pseudomonadota</taxon>
        <taxon>Alphaproteobacteria</taxon>
        <taxon>Sphingomonadales</taxon>
        <taxon>Sphingomonadaceae</taxon>
        <taxon>Sphingomonas</taxon>
    </lineage>
</organism>
<feature type="transmembrane region" description="Helical" evidence="6">
    <location>
        <begin position="95"/>
        <end position="115"/>
    </location>
</feature>
<evidence type="ECO:0000313" key="8">
    <source>
        <dbReference type="EMBL" id="MBB5711834.1"/>
    </source>
</evidence>
<dbReference type="InterPro" id="IPR050189">
    <property type="entry name" value="MFS_Efflux_Transporters"/>
</dbReference>
<dbReference type="GO" id="GO:0005886">
    <property type="term" value="C:plasma membrane"/>
    <property type="evidence" value="ECO:0007669"/>
    <property type="project" value="UniProtKB-SubCell"/>
</dbReference>
<feature type="transmembrane region" description="Helical" evidence="6">
    <location>
        <begin position="188"/>
        <end position="207"/>
    </location>
</feature>
<sequence>MSGTQPVESGASTRSTYDVSGLASFRNWLGVVLVAFGSFVLVTAEFLPVGLLSEIAVDLGITKGQAGGLVAVPGLVAAISAPLATVVARNVDRRRLLVGLVLLIGISNVAVAAAPSLSIVLAGRVLLGVAVGGFWTFAAPLGRRLVPEQSGGRATTLIMTGISIGTVAGVPLGALLGHLAGWRAAFEIMAGLSLAVAITQAIVLPPLPADGRGGVRQLIGVLRIRMAIVGFAAAALVACGHFTAYTYLEPYLVTIPKVGVAGLSATLAAYGAAGILGTIVAERALAADLRLAFMGVAGLAGSAIAAAALLGHSPVAGIGLVVVWGAAFGAIPPAVQTWAYRAAPERYEAGSAVLVTVFQISLAAGSALGGAVVDNAGVATSFLVGGALFYAAALVLWTLGRVDPAAESIREAGRVD</sequence>
<reference evidence="8 9" key="1">
    <citation type="submission" date="2020-08" db="EMBL/GenBank/DDBJ databases">
        <title>Genomic Encyclopedia of Type Strains, Phase IV (KMG-IV): sequencing the most valuable type-strain genomes for metagenomic binning, comparative biology and taxonomic classification.</title>
        <authorList>
            <person name="Goeker M."/>
        </authorList>
    </citation>
    <scope>NUCLEOTIDE SEQUENCE [LARGE SCALE GENOMIC DNA]</scope>
    <source>
        <strain evidence="8 9">DSM 26736</strain>
    </source>
</reference>
<dbReference type="Gene3D" id="1.20.1250.20">
    <property type="entry name" value="MFS general substrate transporter like domains"/>
    <property type="match status" value="1"/>
</dbReference>
<evidence type="ECO:0000256" key="4">
    <source>
        <dbReference type="ARBA" id="ARBA00022989"/>
    </source>
</evidence>
<feature type="transmembrane region" description="Helical" evidence="6">
    <location>
        <begin position="67"/>
        <end position="88"/>
    </location>
</feature>
<dbReference type="PANTHER" id="PTHR43124:SF3">
    <property type="entry name" value="CHLORAMPHENICOL EFFLUX PUMP RV0191"/>
    <property type="match status" value="1"/>
</dbReference>
<feature type="transmembrane region" description="Helical" evidence="6">
    <location>
        <begin position="260"/>
        <end position="279"/>
    </location>
</feature>
<dbReference type="PANTHER" id="PTHR43124">
    <property type="entry name" value="PURINE EFFLUX PUMP PBUE"/>
    <property type="match status" value="1"/>
</dbReference>
<feature type="transmembrane region" description="Helical" evidence="6">
    <location>
        <begin position="379"/>
        <end position="400"/>
    </location>
</feature>
<dbReference type="InterPro" id="IPR011701">
    <property type="entry name" value="MFS"/>
</dbReference>
<dbReference type="InterPro" id="IPR036259">
    <property type="entry name" value="MFS_trans_sf"/>
</dbReference>
<feature type="transmembrane region" description="Helical" evidence="6">
    <location>
        <begin position="228"/>
        <end position="248"/>
    </location>
</feature>
<evidence type="ECO:0000313" key="9">
    <source>
        <dbReference type="Proteomes" id="UP000527143"/>
    </source>
</evidence>
<protein>
    <submittedName>
        <fullName evidence="8">Putative MFS family arabinose efflux permease</fullName>
    </submittedName>
</protein>
<comment type="subcellular location">
    <subcellularLocation>
        <location evidence="1">Cell membrane</location>
        <topology evidence="1">Multi-pass membrane protein</topology>
    </subcellularLocation>
</comment>
<dbReference type="SUPFAM" id="SSF103473">
    <property type="entry name" value="MFS general substrate transporter"/>
    <property type="match status" value="1"/>
</dbReference>
<feature type="transmembrane region" description="Helical" evidence="6">
    <location>
        <begin position="291"/>
        <end position="310"/>
    </location>
</feature>
<keyword evidence="2" id="KW-1003">Cell membrane</keyword>
<dbReference type="RefSeq" id="WP_184089346.1">
    <property type="nucleotide sequence ID" value="NZ_JACIJF010000010.1"/>
</dbReference>
<evidence type="ECO:0000256" key="1">
    <source>
        <dbReference type="ARBA" id="ARBA00004651"/>
    </source>
</evidence>
<feature type="transmembrane region" description="Helical" evidence="6">
    <location>
        <begin position="154"/>
        <end position="176"/>
    </location>
</feature>
<dbReference type="GO" id="GO:0022857">
    <property type="term" value="F:transmembrane transporter activity"/>
    <property type="evidence" value="ECO:0007669"/>
    <property type="project" value="InterPro"/>
</dbReference>
<evidence type="ECO:0000256" key="3">
    <source>
        <dbReference type="ARBA" id="ARBA00022692"/>
    </source>
</evidence>
<evidence type="ECO:0000256" key="2">
    <source>
        <dbReference type="ARBA" id="ARBA00022475"/>
    </source>
</evidence>
<dbReference type="EMBL" id="JACIJF010000010">
    <property type="protein sequence ID" value="MBB5711834.1"/>
    <property type="molecule type" value="Genomic_DNA"/>
</dbReference>
<keyword evidence="3 6" id="KW-0812">Transmembrane</keyword>
<dbReference type="Proteomes" id="UP000527143">
    <property type="component" value="Unassembled WGS sequence"/>
</dbReference>
<dbReference type="CDD" id="cd17324">
    <property type="entry name" value="MFS_NepI_like"/>
    <property type="match status" value="1"/>
</dbReference>
<accession>A0A840YG72</accession>
<dbReference type="AlphaFoldDB" id="A0A840YG72"/>
<evidence type="ECO:0000256" key="6">
    <source>
        <dbReference type="SAM" id="Phobius"/>
    </source>
</evidence>
<feature type="transmembrane region" description="Helical" evidence="6">
    <location>
        <begin position="121"/>
        <end position="142"/>
    </location>
</feature>
<keyword evidence="4 6" id="KW-1133">Transmembrane helix</keyword>
<comment type="caution">
    <text evidence="8">The sequence shown here is derived from an EMBL/GenBank/DDBJ whole genome shotgun (WGS) entry which is preliminary data.</text>
</comment>